<protein>
    <submittedName>
        <fullName evidence="2">Uncharacterized protein</fullName>
    </submittedName>
</protein>
<name>A0A9P6LYU8_9FUNG</name>
<dbReference type="Gene3D" id="3.90.1420.10">
    <property type="entry name" value="Rubisco LSMT, substrate-binding domain"/>
    <property type="match status" value="1"/>
</dbReference>
<keyword evidence="3" id="KW-1185">Reference proteome</keyword>
<dbReference type="Proteomes" id="UP000749646">
    <property type="component" value="Unassembled WGS sequence"/>
</dbReference>
<dbReference type="InterPro" id="IPR036464">
    <property type="entry name" value="Rubisco_LSMT_subst-bd_sf"/>
</dbReference>
<proteinExistence type="predicted"/>
<gene>
    <name evidence="2" type="ORF">BGZ65_003462</name>
</gene>
<evidence type="ECO:0000256" key="1">
    <source>
        <dbReference type="SAM" id="MobiDB-lite"/>
    </source>
</evidence>
<organism evidence="2 3">
    <name type="scientific">Modicella reniformis</name>
    <dbReference type="NCBI Taxonomy" id="1440133"/>
    <lineage>
        <taxon>Eukaryota</taxon>
        <taxon>Fungi</taxon>
        <taxon>Fungi incertae sedis</taxon>
        <taxon>Mucoromycota</taxon>
        <taxon>Mortierellomycotina</taxon>
        <taxon>Mortierellomycetes</taxon>
        <taxon>Mortierellales</taxon>
        <taxon>Mortierellaceae</taxon>
        <taxon>Modicella</taxon>
    </lineage>
</organism>
<dbReference type="EMBL" id="JAAAHW010006765">
    <property type="protein sequence ID" value="KAF9955324.1"/>
    <property type="molecule type" value="Genomic_DNA"/>
</dbReference>
<sequence length="110" mass="12266">MPIDEFKSTVVENKKLPSTKLTVEVQKVLRELLEDDRALLKQPAASISLNKRNAVIVRSGEREIVQSVLDKVKKWRPPTPAPAAAASTSKQKGQSKGQHPNKGKKPYQKR</sequence>
<dbReference type="AlphaFoldDB" id="A0A9P6LYU8"/>
<comment type="caution">
    <text evidence="2">The sequence shown here is derived from an EMBL/GenBank/DDBJ whole genome shotgun (WGS) entry which is preliminary data.</text>
</comment>
<feature type="region of interest" description="Disordered" evidence="1">
    <location>
        <begin position="71"/>
        <end position="110"/>
    </location>
</feature>
<feature type="compositionally biased region" description="Basic residues" evidence="1">
    <location>
        <begin position="99"/>
        <end position="110"/>
    </location>
</feature>
<evidence type="ECO:0000313" key="3">
    <source>
        <dbReference type="Proteomes" id="UP000749646"/>
    </source>
</evidence>
<reference evidence="2" key="1">
    <citation type="journal article" date="2020" name="Fungal Divers.">
        <title>Resolving the Mortierellaceae phylogeny through synthesis of multi-gene phylogenetics and phylogenomics.</title>
        <authorList>
            <person name="Vandepol N."/>
            <person name="Liber J."/>
            <person name="Desiro A."/>
            <person name="Na H."/>
            <person name="Kennedy M."/>
            <person name="Barry K."/>
            <person name="Grigoriev I.V."/>
            <person name="Miller A.N."/>
            <person name="O'Donnell K."/>
            <person name="Stajich J.E."/>
            <person name="Bonito G."/>
        </authorList>
    </citation>
    <scope>NUCLEOTIDE SEQUENCE</scope>
    <source>
        <strain evidence="2">MES-2147</strain>
    </source>
</reference>
<dbReference type="SUPFAM" id="SSF81822">
    <property type="entry name" value="RuBisCo LSMT C-terminal, substrate-binding domain"/>
    <property type="match status" value="1"/>
</dbReference>
<accession>A0A9P6LYU8</accession>
<evidence type="ECO:0000313" key="2">
    <source>
        <dbReference type="EMBL" id="KAF9955324.1"/>
    </source>
</evidence>